<dbReference type="OrthoDB" id="3235800at2759"/>
<dbReference type="AlphaFoldDB" id="S7RBP0"/>
<dbReference type="Proteomes" id="UP000030669">
    <property type="component" value="Unassembled WGS sequence"/>
</dbReference>
<dbReference type="GeneID" id="19305091"/>
<name>S7RBP0_GLOTA</name>
<dbReference type="RefSeq" id="XP_007871730.1">
    <property type="nucleotide sequence ID" value="XM_007873539.1"/>
</dbReference>
<feature type="non-terminal residue" evidence="2">
    <location>
        <position position="148"/>
    </location>
</feature>
<dbReference type="Pfam" id="PF20209">
    <property type="entry name" value="DUF6570"/>
    <property type="match status" value="1"/>
</dbReference>
<feature type="domain" description="DUF6570" evidence="1">
    <location>
        <begin position="14"/>
        <end position="148"/>
    </location>
</feature>
<evidence type="ECO:0000259" key="1">
    <source>
        <dbReference type="Pfam" id="PF20209"/>
    </source>
</evidence>
<gene>
    <name evidence="2" type="ORF">GLOTRDRAFT_23200</name>
</gene>
<sequence length="148" mass="16747">SLMLCQECKTALLKGNIPALSLANRTFLGPVPDALKDLTVVEEAMIARCRAKCWVIHLRDNDSQSSDRGMRGHIIIYPQRPDYIAQTLPPSLDDIITPICVLFVGASPPSQDWLKTKAQPLIVRKEKVRNALIWLKRHNPHYKNIQIN</sequence>
<keyword evidence="3" id="KW-1185">Reference proteome</keyword>
<feature type="non-terminal residue" evidence="2">
    <location>
        <position position="1"/>
    </location>
</feature>
<evidence type="ECO:0000313" key="2">
    <source>
        <dbReference type="EMBL" id="EPQ49814.1"/>
    </source>
</evidence>
<dbReference type="eggNOG" id="ENOG502SPF3">
    <property type="taxonomic scope" value="Eukaryota"/>
</dbReference>
<dbReference type="InterPro" id="IPR046700">
    <property type="entry name" value="DUF6570"/>
</dbReference>
<dbReference type="OMA" id="LICKACC"/>
<dbReference type="HOGENOM" id="CLU_090397_2_0_1"/>
<proteinExistence type="predicted"/>
<protein>
    <recommendedName>
        <fullName evidence="1">DUF6570 domain-containing protein</fullName>
    </recommendedName>
</protein>
<dbReference type="KEGG" id="gtr:GLOTRDRAFT_23200"/>
<dbReference type="EMBL" id="KB469597">
    <property type="protein sequence ID" value="EPQ49814.1"/>
    <property type="molecule type" value="Genomic_DNA"/>
</dbReference>
<accession>S7RBP0</accession>
<reference evidence="2 3" key="1">
    <citation type="journal article" date="2012" name="Science">
        <title>The Paleozoic origin of enzymatic lignin decomposition reconstructed from 31 fungal genomes.</title>
        <authorList>
            <person name="Floudas D."/>
            <person name="Binder M."/>
            <person name="Riley R."/>
            <person name="Barry K."/>
            <person name="Blanchette R.A."/>
            <person name="Henrissat B."/>
            <person name="Martinez A.T."/>
            <person name="Otillar R."/>
            <person name="Spatafora J.W."/>
            <person name="Yadav J.S."/>
            <person name="Aerts A."/>
            <person name="Benoit I."/>
            <person name="Boyd A."/>
            <person name="Carlson A."/>
            <person name="Copeland A."/>
            <person name="Coutinho P.M."/>
            <person name="de Vries R.P."/>
            <person name="Ferreira P."/>
            <person name="Findley K."/>
            <person name="Foster B."/>
            <person name="Gaskell J."/>
            <person name="Glotzer D."/>
            <person name="Gorecki P."/>
            <person name="Heitman J."/>
            <person name="Hesse C."/>
            <person name="Hori C."/>
            <person name="Igarashi K."/>
            <person name="Jurgens J.A."/>
            <person name="Kallen N."/>
            <person name="Kersten P."/>
            <person name="Kohler A."/>
            <person name="Kuees U."/>
            <person name="Kumar T.K.A."/>
            <person name="Kuo A."/>
            <person name="LaButti K."/>
            <person name="Larrondo L.F."/>
            <person name="Lindquist E."/>
            <person name="Ling A."/>
            <person name="Lombard V."/>
            <person name="Lucas S."/>
            <person name="Lundell T."/>
            <person name="Martin R."/>
            <person name="McLaughlin D.J."/>
            <person name="Morgenstern I."/>
            <person name="Morin E."/>
            <person name="Murat C."/>
            <person name="Nagy L.G."/>
            <person name="Nolan M."/>
            <person name="Ohm R.A."/>
            <person name="Patyshakuliyeva A."/>
            <person name="Rokas A."/>
            <person name="Ruiz-Duenas F.J."/>
            <person name="Sabat G."/>
            <person name="Salamov A."/>
            <person name="Samejima M."/>
            <person name="Schmutz J."/>
            <person name="Slot J.C."/>
            <person name="St John F."/>
            <person name="Stenlid J."/>
            <person name="Sun H."/>
            <person name="Sun S."/>
            <person name="Syed K."/>
            <person name="Tsang A."/>
            <person name="Wiebenga A."/>
            <person name="Young D."/>
            <person name="Pisabarro A."/>
            <person name="Eastwood D.C."/>
            <person name="Martin F."/>
            <person name="Cullen D."/>
            <person name="Grigoriev I.V."/>
            <person name="Hibbett D.S."/>
        </authorList>
    </citation>
    <scope>NUCLEOTIDE SEQUENCE [LARGE SCALE GENOMIC DNA]</scope>
    <source>
        <strain evidence="2 3">ATCC 11539</strain>
    </source>
</reference>
<dbReference type="STRING" id="670483.S7RBP0"/>
<organism evidence="2 3">
    <name type="scientific">Gloeophyllum trabeum (strain ATCC 11539 / FP-39264 / Madison 617)</name>
    <name type="common">Brown rot fungus</name>
    <dbReference type="NCBI Taxonomy" id="670483"/>
    <lineage>
        <taxon>Eukaryota</taxon>
        <taxon>Fungi</taxon>
        <taxon>Dikarya</taxon>
        <taxon>Basidiomycota</taxon>
        <taxon>Agaricomycotina</taxon>
        <taxon>Agaricomycetes</taxon>
        <taxon>Gloeophyllales</taxon>
        <taxon>Gloeophyllaceae</taxon>
        <taxon>Gloeophyllum</taxon>
    </lineage>
</organism>
<evidence type="ECO:0000313" key="3">
    <source>
        <dbReference type="Proteomes" id="UP000030669"/>
    </source>
</evidence>